<keyword evidence="2" id="KW-0378">Hydrolase</keyword>
<evidence type="ECO:0000313" key="6">
    <source>
        <dbReference type="Proteomes" id="UP000030755"/>
    </source>
</evidence>
<organism evidence="5 6">
    <name type="scientific">Rozella allomycis (strain CSF55)</name>
    <dbReference type="NCBI Taxonomy" id="988480"/>
    <lineage>
        <taxon>Eukaryota</taxon>
        <taxon>Fungi</taxon>
        <taxon>Fungi incertae sedis</taxon>
        <taxon>Cryptomycota</taxon>
        <taxon>Cryptomycota incertae sedis</taxon>
        <taxon>Rozella</taxon>
    </lineage>
</organism>
<dbReference type="GO" id="GO:0003847">
    <property type="term" value="F:1-alkyl-2-acetylglycerophosphocholine esterase activity"/>
    <property type="evidence" value="ECO:0007669"/>
    <property type="project" value="UniProtKB-EC"/>
</dbReference>
<dbReference type="PANTHER" id="PTHR10272:SF0">
    <property type="entry name" value="PLATELET-ACTIVATING FACTOR ACETYLHYDROLASE"/>
    <property type="match status" value="1"/>
</dbReference>
<dbReference type="SUPFAM" id="SSF53474">
    <property type="entry name" value="alpha/beta-Hydrolases"/>
    <property type="match status" value="1"/>
</dbReference>
<gene>
    <name evidence="5" type="ORF">O9G_002032</name>
</gene>
<dbReference type="InterPro" id="IPR029058">
    <property type="entry name" value="AB_hydrolase_fold"/>
</dbReference>
<reference evidence="5 6" key="1">
    <citation type="journal article" date="2013" name="Curr. Biol.">
        <title>Shared signatures of parasitism and phylogenomics unite Cryptomycota and microsporidia.</title>
        <authorList>
            <person name="James T.Y."/>
            <person name="Pelin A."/>
            <person name="Bonen L."/>
            <person name="Ahrendt S."/>
            <person name="Sain D."/>
            <person name="Corradi N."/>
            <person name="Stajich J.E."/>
        </authorList>
    </citation>
    <scope>NUCLEOTIDE SEQUENCE [LARGE SCALE GENOMIC DNA]</scope>
    <source>
        <strain evidence="5 6">CSF55</strain>
    </source>
</reference>
<evidence type="ECO:0000256" key="2">
    <source>
        <dbReference type="ARBA" id="ARBA00022801"/>
    </source>
</evidence>
<protein>
    <recommendedName>
        <fullName evidence="1">1-alkyl-2-acetylglycerophosphocholine esterase</fullName>
        <ecNumber evidence="1">3.1.1.47</ecNumber>
    </recommendedName>
</protein>
<evidence type="ECO:0000256" key="1">
    <source>
        <dbReference type="ARBA" id="ARBA00013201"/>
    </source>
</evidence>
<sequence>MPSYNYAKGLAYFLNAKPVTLFASAFYLISYTIRPEIKEVHYEDRDSFLSDDDGAPIAIFSHGLGGSRFIYSTFISKFAEIGWTVYAVEHTDGTACTAVGPQGEIIHYQPIGKDENSWKDLRKSQLEFRTQEILKILDKVGRTNRDIYLIGHSFGAATMFNVLLKDKIRDFNIKHVYLVDPWWYCFENESLQNLKIKKKVFVKTAITENFHWESQDLANENIKRANVDFWEEKHCPETSHQDLSDFAVHVPRLLKIAGQTGLNGGIKHISDVFEWFVI</sequence>
<evidence type="ECO:0000256" key="4">
    <source>
        <dbReference type="ARBA" id="ARBA00023098"/>
    </source>
</evidence>
<keyword evidence="3" id="KW-0442">Lipid degradation</keyword>
<dbReference type="STRING" id="988480.A0A075B1Q5"/>
<dbReference type="PANTHER" id="PTHR10272">
    <property type="entry name" value="PLATELET-ACTIVATING FACTOR ACETYLHYDROLASE"/>
    <property type="match status" value="1"/>
</dbReference>
<dbReference type="OrthoDB" id="2363873at2759"/>
<dbReference type="EMBL" id="KE560904">
    <property type="protein sequence ID" value="EPZ34901.1"/>
    <property type="molecule type" value="Genomic_DNA"/>
</dbReference>
<accession>A0A075B1Q5</accession>
<keyword evidence="4" id="KW-0443">Lipid metabolism</keyword>
<dbReference type="GO" id="GO:0016042">
    <property type="term" value="P:lipid catabolic process"/>
    <property type="evidence" value="ECO:0007669"/>
    <property type="project" value="UniProtKB-KW"/>
</dbReference>
<proteinExistence type="predicted"/>
<dbReference type="Proteomes" id="UP000030755">
    <property type="component" value="Unassembled WGS sequence"/>
</dbReference>
<dbReference type="AlphaFoldDB" id="A0A075B1Q5"/>
<dbReference type="EC" id="3.1.1.47" evidence="1"/>
<evidence type="ECO:0000313" key="5">
    <source>
        <dbReference type="EMBL" id="EPZ34901.1"/>
    </source>
</evidence>
<dbReference type="Gene3D" id="3.40.50.1820">
    <property type="entry name" value="alpha/beta hydrolase"/>
    <property type="match status" value="1"/>
</dbReference>
<keyword evidence="6" id="KW-1185">Reference proteome</keyword>
<name>A0A075B1Q5_ROZAC</name>
<dbReference type="HOGENOM" id="CLU_022501_0_0_1"/>
<evidence type="ECO:0000256" key="3">
    <source>
        <dbReference type="ARBA" id="ARBA00022963"/>
    </source>
</evidence>
<dbReference type="Pfam" id="PF03403">
    <property type="entry name" value="PAF-AH_p_II"/>
    <property type="match status" value="2"/>
</dbReference>